<dbReference type="InterPro" id="IPR007867">
    <property type="entry name" value="GMC_OxRtase_C"/>
</dbReference>
<dbReference type="EMBL" id="JAESVG020000004">
    <property type="protein sequence ID" value="KAG8628193.1"/>
    <property type="molecule type" value="Genomic_DNA"/>
</dbReference>
<dbReference type="OrthoDB" id="269227at2759"/>
<dbReference type="PANTHER" id="PTHR11552">
    <property type="entry name" value="GLUCOSE-METHANOL-CHOLINE GMC OXIDOREDUCTASE"/>
    <property type="match status" value="1"/>
</dbReference>
<feature type="region of interest" description="Disordered" evidence="2">
    <location>
        <begin position="733"/>
        <end position="764"/>
    </location>
</feature>
<gene>
    <name evidence="5" type="ORF">KVT40_004066</name>
</gene>
<evidence type="ECO:0000256" key="1">
    <source>
        <dbReference type="ARBA" id="ARBA00010790"/>
    </source>
</evidence>
<feature type="compositionally biased region" description="Polar residues" evidence="2">
    <location>
        <begin position="743"/>
        <end position="764"/>
    </location>
</feature>
<evidence type="ECO:0000259" key="4">
    <source>
        <dbReference type="PROSITE" id="PS00624"/>
    </source>
</evidence>
<dbReference type="GO" id="GO:0016614">
    <property type="term" value="F:oxidoreductase activity, acting on CH-OH group of donors"/>
    <property type="evidence" value="ECO:0007669"/>
    <property type="project" value="InterPro"/>
</dbReference>
<feature type="chain" id="PRO_5035436978" description="Glucose-methanol-choline oxidoreductase N-terminal domain-containing protein" evidence="3">
    <location>
        <begin position="18"/>
        <end position="912"/>
    </location>
</feature>
<dbReference type="Pfam" id="PF00732">
    <property type="entry name" value="GMC_oxred_N"/>
    <property type="match status" value="2"/>
</dbReference>
<dbReference type="Proteomes" id="UP000809789">
    <property type="component" value="Unassembled WGS sequence"/>
</dbReference>
<dbReference type="SUPFAM" id="SSF51905">
    <property type="entry name" value="FAD/NAD(P)-binding domain"/>
    <property type="match status" value="1"/>
</dbReference>
<proteinExistence type="inferred from homology"/>
<evidence type="ECO:0000313" key="5">
    <source>
        <dbReference type="EMBL" id="KAG8628193.1"/>
    </source>
</evidence>
<protein>
    <recommendedName>
        <fullName evidence="4">Glucose-methanol-choline oxidoreductase N-terminal domain-containing protein</fullName>
    </recommendedName>
</protein>
<dbReference type="GO" id="GO:0050660">
    <property type="term" value="F:flavin adenine dinucleotide binding"/>
    <property type="evidence" value="ECO:0007669"/>
    <property type="project" value="InterPro"/>
</dbReference>
<keyword evidence="6" id="KW-1185">Reference proteome</keyword>
<dbReference type="InterPro" id="IPR036188">
    <property type="entry name" value="FAD/NAD-bd_sf"/>
</dbReference>
<evidence type="ECO:0000313" key="6">
    <source>
        <dbReference type="Proteomes" id="UP000809789"/>
    </source>
</evidence>
<evidence type="ECO:0000256" key="3">
    <source>
        <dbReference type="SAM" id="SignalP"/>
    </source>
</evidence>
<dbReference type="InterPro" id="IPR012132">
    <property type="entry name" value="GMC_OxRdtase"/>
</dbReference>
<dbReference type="Gene3D" id="3.30.560.10">
    <property type="entry name" value="Glucose Oxidase, domain 3"/>
    <property type="match status" value="2"/>
</dbReference>
<name>A0A8K0L9J8_9PEZI</name>
<dbReference type="PROSITE" id="PS00624">
    <property type="entry name" value="GMC_OXRED_2"/>
    <property type="match status" value="1"/>
</dbReference>
<dbReference type="GO" id="GO:0044550">
    <property type="term" value="P:secondary metabolite biosynthetic process"/>
    <property type="evidence" value="ECO:0007669"/>
    <property type="project" value="TreeGrafter"/>
</dbReference>
<feature type="domain" description="Glucose-methanol-choline oxidoreductase N-terminal" evidence="4">
    <location>
        <begin position="346"/>
        <end position="360"/>
    </location>
</feature>
<dbReference type="Pfam" id="PF05199">
    <property type="entry name" value="GMC_oxred_C"/>
    <property type="match status" value="1"/>
</dbReference>
<dbReference type="AlphaFoldDB" id="A0A8K0L9J8"/>
<comment type="caution">
    <text evidence="5">The sequence shown here is derived from an EMBL/GenBank/DDBJ whole genome shotgun (WGS) entry which is preliminary data.</text>
</comment>
<feature type="signal peptide" evidence="3">
    <location>
        <begin position="1"/>
        <end position="17"/>
    </location>
</feature>
<dbReference type="InterPro" id="IPR000172">
    <property type="entry name" value="GMC_OxRdtase_N"/>
</dbReference>
<dbReference type="Gene3D" id="3.50.50.60">
    <property type="entry name" value="FAD/NAD(P)-binding domain"/>
    <property type="match status" value="2"/>
</dbReference>
<dbReference type="PANTHER" id="PTHR11552:SF115">
    <property type="entry name" value="DEHYDROGENASE XPTC-RELATED"/>
    <property type="match status" value="1"/>
</dbReference>
<sequence>MASLLLSASLLAGIVSALPLNSPLLPAYDYIIVGGGASGLTVANRLSEDPSVTVLVIEAGEADQAEPSVRSPFLAGQNIASRYDWNITTAPQTYLDNNARRIPQGRVLGGGTTIGGLLWGRPNKGDLDDWTESYFAGLSRRQEVAGPTAQELDSFGYTGPVQISYPAYAYNQSSSILAGLNELGFPNMADMSSGAMSGAAVLPLTVDPSTNERSDARTAYLEPYLARPNLNIVTGQTATQLLFDNSSSLTTPASAFNGSTAIPSLLPLQSGVGQRSEDTQSAALIGSWSWKRSQRANLPHLIRRQQVPNTFLRPAGLRISGVELATNATSVRRSVSATQEVILAAGTINTPQLLKLSGIGPSQELQARQIASRIDLVGVGANLQDHYLLSLTYPSRSSRFTSGGLVPDLTNATSSLGPQEAIVLPPLARISNRTTQLTAIIQSQTIAEYLLSGTDTTIITGFQAQRTLLLEAFLSTTRSRTLSRGTVTLASSSPFEAPIVDPRYGANSADIELLIESVMLAERLFMTAPFRTTNSSALRSIMSSSNMQIIVQLVRERVQTSYGLVGTASMLPRTLGGVVDSQLLVYGTTNLRVVDASVMPLIPASNLQAVVYAIAEKAADLIRVARTGPAVSLQSGQISNSAVSSIAGSTGPGASGSRSISTSTAGAVTILSNTINSAPVLSSLSGPRSTLANTIGGTLLRTQASQTIVPSTTTLPSTTTRASGLTSVQVFSNVGPPDPPAEFTSTAPATSSPPQAQRATGSLDSSGIRSTILATFGTTGTGMIMLRPGSSQPAASLTLSDTGITRSKILGTFATTATSVVLANTPTSQRPTNTSQAISTGVITSQSSVAATNSSVSRSGNSIISSTLVVSPTSTMVDNLVIRTVPSGLQLLNDTTPGCTTRCPMPVYVTTV</sequence>
<reference evidence="5" key="1">
    <citation type="submission" date="2021-07" db="EMBL/GenBank/DDBJ databases">
        <title>Elsinoe batatas strain:CRI-CJ2 Genome sequencing and assembly.</title>
        <authorList>
            <person name="Huang L."/>
        </authorList>
    </citation>
    <scope>NUCLEOTIDE SEQUENCE</scope>
    <source>
        <strain evidence="5">CRI-CJ2</strain>
    </source>
</reference>
<comment type="similarity">
    <text evidence="1">Belongs to the GMC oxidoreductase family.</text>
</comment>
<accession>A0A8K0L9J8</accession>
<keyword evidence="3" id="KW-0732">Signal</keyword>
<dbReference type="SUPFAM" id="SSF54373">
    <property type="entry name" value="FAD-linked reductases, C-terminal domain"/>
    <property type="match status" value="1"/>
</dbReference>
<evidence type="ECO:0000256" key="2">
    <source>
        <dbReference type="SAM" id="MobiDB-lite"/>
    </source>
</evidence>
<organism evidence="5 6">
    <name type="scientific">Elsinoe batatas</name>
    <dbReference type="NCBI Taxonomy" id="2601811"/>
    <lineage>
        <taxon>Eukaryota</taxon>
        <taxon>Fungi</taxon>
        <taxon>Dikarya</taxon>
        <taxon>Ascomycota</taxon>
        <taxon>Pezizomycotina</taxon>
        <taxon>Dothideomycetes</taxon>
        <taxon>Dothideomycetidae</taxon>
        <taxon>Myriangiales</taxon>
        <taxon>Elsinoaceae</taxon>
        <taxon>Elsinoe</taxon>
    </lineage>
</organism>